<dbReference type="OrthoDB" id="9803772at2"/>
<dbReference type="GO" id="GO:0016747">
    <property type="term" value="F:acyltransferase activity, transferring groups other than amino-acyl groups"/>
    <property type="evidence" value="ECO:0007669"/>
    <property type="project" value="InterPro"/>
</dbReference>
<keyword evidence="2" id="KW-0808">Transferase</keyword>
<protein>
    <submittedName>
        <fullName evidence="2">Acetyltransferase (GNAT) family protein</fullName>
    </submittedName>
</protein>
<evidence type="ECO:0000259" key="1">
    <source>
        <dbReference type="PROSITE" id="PS51186"/>
    </source>
</evidence>
<dbReference type="InterPro" id="IPR000182">
    <property type="entry name" value="GNAT_dom"/>
</dbReference>
<dbReference type="CDD" id="cd04301">
    <property type="entry name" value="NAT_SF"/>
    <property type="match status" value="1"/>
</dbReference>
<gene>
    <name evidence="2" type="ORF">HCUR_01508</name>
</gene>
<dbReference type="PROSITE" id="PS51186">
    <property type="entry name" value="GNAT"/>
    <property type="match status" value="1"/>
</dbReference>
<dbReference type="RefSeq" id="WP_104207398.1">
    <property type="nucleotide sequence ID" value="NZ_PHHC01000141.1"/>
</dbReference>
<name>A0A2S5R721_9PROT</name>
<organism evidence="2 3">
    <name type="scientific">Holospora curviuscula</name>
    <dbReference type="NCBI Taxonomy" id="1082868"/>
    <lineage>
        <taxon>Bacteria</taxon>
        <taxon>Pseudomonadati</taxon>
        <taxon>Pseudomonadota</taxon>
        <taxon>Alphaproteobacteria</taxon>
        <taxon>Holosporales</taxon>
        <taxon>Holosporaceae</taxon>
        <taxon>Holospora</taxon>
    </lineage>
</organism>
<accession>A0A2S5R721</accession>
<dbReference type="Gene3D" id="3.40.630.30">
    <property type="match status" value="1"/>
</dbReference>
<dbReference type="Proteomes" id="UP000239425">
    <property type="component" value="Unassembled WGS sequence"/>
</dbReference>
<feature type="domain" description="N-acetyltransferase" evidence="1">
    <location>
        <begin position="7"/>
        <end position="159"/>
    </location>
</feature>
<dbReference type="EMBL" id="PHHC01000141">
    <property type="protein sequence ID" value="PPE03077.1"/>
    <property type="molecule type" value="Genomic_DNA"/>
</dbReference>
<dbReference type="Pfam" id="PF00583">
    <property type="entry name" value="Acetyltransf_1"/>
    <property type="match status" value="1"/>
</dbReference>
<dbReference type="SUPFAM" id="SSF55729">
    <property type="entry name" value="Acyl-CoA N-acyltransferases (Nat)"/>
    <property type="match status" value="1"/>
</dbReference>
<evidence type="ECO:0000313" key="3">
    <source>
        <dbReference type="Proteomes" id="UP000239425"/>
    </source>
</evidence>
<dbReference type="AlphaFoldDB" id="A0A2S5R721"/>
<evidence type="ECO:0000313" key="2">
    <source>
        <dbReference type="EMBL" id="PPE03077.1"/>
    </source>
</evidence>
<sequence>MIFPQEYSIVSLAADHILSISEAFNQIGWNKPESLFEGYLNEQELGARLVWVAHFKGEFAGYITLKWQSQYPSFKAQNIPEIMDLNVSPCMRKIGVGSLLLDRAEKEALTKSQSVGIGVGLYAGADGEYRPAQRLYVKCGYIPDGKGVTYNYQPAIPVNSYPLDDDLVLWFTKKLR</sequence>
<proteinExistence type="predicted"/>
<dbReference type="InterPro" id="IPR016181">
    <property type="entry name" value="Acyl_CoA_acyltransferase"/>
</dbReference>
<reference evidence="2 3" key="1">
    <citation type="submission" date="2017-11" db="EMBL/GenBank/DDBJ databases">
        <title>Comparative genomic analysis of Holospora spp., intranuclear symbionts of paramecia.</title>
        <authorList>
            <person name="Garushyants S.K."/>
            <person name="Beliavskaya A."/>
            <person name="Malko D.B."/>
            <person name="Logacheva M.D."/>
            <person name="Rautian M.S."/>
            <person name="Gelfand M.S."/>
        </authorList>
    </citation>
    <scope>NUCLEOTIDE SEQUENCE [LARGE SCALE GENOMIC DNA]</scope>
    <source>
        <strain evidence="3">02AZ16</strain>
    </source>
</reference>
<comment type="caution">
    <text evidence="2">The sequence shown here is derived from an EMBL/GenBank/DDBJ whole genome shotgun (WGS) entry which is preliminary data.</text>
</comment>
<keyword evidence="3" id="KW-1185">Reference proteome</keyword>